<dbReference type="InterPro" id="IPR016024">
    <property type="entry name" value="ARM-type_fold"/>
</dbReference>
<evidence type="ECO:0000313" key="2">
    <source>
        <dbReference type="Proteomes" id="UP000267418"/>
    </source>
</evidence>
<dbReference type="PANTHER" id="PTHR12697">
    <property type="entry name" value="PBS LYASE HEAT-LIKE PROTEIN"/>
    <property type="match status" value="1"/>
</dbReference>
<dbReference type="PANTHER" id="PTHR12697:SF5">
    <property type="entry name" value="DEOXYHYPUSINE HYDROXYLASE"/>
    <property type="match status" value="1"/>
</dbReference>
<keyword evidence="2" id="KW-1185">Reference proteome</keyword>
<dbReference type="SUPFAM" id="SSF48371">
    <property type="entry name" value="ARM repeat"/>
    <property type="match status" value="2"/>
</dbReference>
<name>A0A3S0GRH1_9BURK</name>
<dbReference type="Proteomes" id="UP000267418">
    <property type="component" value="Unassembled WGS sequence"/>
</dbReference>
<sequence>MRDEMLDQVRIEAAEKEAEQATDITGQLAPWLRLLADEDEEMRSAALSALAGSRLRGDEMTKVFVEAACAPLPAARWQAMWWFGDEEDRGVGTAAFDALTAGLRDADARVRAAAAQGLRFSDPAAIDPLLVALCDTDADVRSNVVIALKDFDLPDPSVLEALISVFHNDLDLEVREEALHALAYLNGSQALDVLRLATRAEDLRLRLAAALALSNSRSLPEEHRLELVALMLTDSNEEVRERAVRSLAPLFDKQPGAASLPLWHAALCDPSEEVRVAAIEALPLAGQGLAERLSPLVFELLEDPVAEIRNAAIKALKFDASAPVPPVFLRLLQSSEGTDLQARRLAVQALAYRGRADDTVPLLLPLLNESTLTREVTDALIDLPDRRALAPLLTQLDHEDDDCCANAALALAAIGDSEAIEPLIRTLNKREPYVRRRIVWGLSFFTSKHVMPVLTESLSDPAPSVARTAARALLETLTPAQIRALLCRLPLLRRLPAPARELLRRELGQELEEGDSSPGPNCQRLVRLGTIEYE</sequence>
<organism evidence="1 2">
    <name type="scientific">Variovorax gossypii</name>
    <dbReference type="NCBI Taxonomy" id="1679495"/>
    <lineage>
        <taxon>Bacteria</taxon>
        <taxon>Pseudomonadati</taxon>
        <taxon>Pseudomonadota</taxon>
        <taxon>Betaproteobacteria</taxon>
        <taxon>Burkholderiales</taxon>
        <taxon>Comamonadaceae</taxon>
        <taxon>Variovorax</taxon>
    </lineage>
</organism>
<dbReference type="AlphaFoldDB" id="A0A3S0GRH1"/>
<dbReference type="SMART" id="SM00567">
    <property type="entry name" value="EZ_HEAT"/>
    <property type="match status" value="9"/>
</dbReference>
<evidence type="ECO:0000313" key="1">
    <source>
        <dbReference type="EMBL" id="RTQ30680.1"/>
    </source>
</evidence>
<comment type="caution">
    <text evidence="1">The sequence shown here is derived from an EMBL/GenBank/DDBJ whole genome shotgun (WGS) entry which is preliminary data.</text>
</comment>
<dbReference type="Gene3D" id="1.25.10.10">
    <property type="entry name" value="Leucine-rich Repeat Variant"/>
    <property type="match status" value="3"/>
</dbReference>
<dbReference type="Pfam" id="PF13646">
    <property type="entry name" value="HEAT_2"/>
    <property type="match status" value="3"/>
</dbReference>
<accession>A0A3S0GRH1</accession>
<reference evidence="1 2" key="1">
    <citation type="submission" date="2018-12" db="EMBL/GenBank/DDBJ databases">
        <title>The genome of Variovorax gossypii DSM 100435.</title>
        <authorList>
            <person name="Gao J."/>
            <person name="Sun J."/>
        </authorList>
    </citation>
    <scope>NUCLEOTIDE SEQUENCE [LARGE SCALE GENOMIC DNA]</scope>
    <source>
        <strain evidence="1 2">DSM 100435</strain>
    </source>
</reference>
<evidence type="ECO:0008006" key="3">
    <source>
        <dbReference type="Google" id="ProtNLM"/>
    </source>
</evidence>
<dbReference type="GO" id="GO:0016491">
    <property type="term" value="F:oxidoreductase activity"/>
    <property type="evidence" value="ECO:0007669"/>
    <property type="project" value="TreeGrafter"/>
</dbReference>
<dbReference type="InterPro" id="IPR011989">
    <property type="entry name" value="ARM-like"/>
</dbReference>
<protein>
    <recommendedName>
        <fullName evidence="3">HEAT repeat domain-containing protein</fullName>
    </recommendedName>
</protein>
<proteinExistence type="predicted"/>
<dbReference type="EMBL" id="RXOE01000012">
    <property type="protein sequence ID" value="RTQ30680.1"/>
    <property type="molecule type" value="Genomic_DNA"/>
</dbReference>
<dbReference type="InterPro" id="IPR004155">
    <property type="entry name" value="PBS_lyase_HEAT"/>
</dbReference>
<gene>
    <name evidence="1" type="ORF">EJP69_28780</name>
</gene>